<gene>
    <name evidence="1" type="ORF">NH26_01655</name>
</gene>
<keyword evidence="2" id="KW-1185">Reference proteome</keyword>
<dbReference type="AlphaFoldDB" id="A0A1S1YVT9"/>
<proteinExistence type="predicted"/>
<organism evidence="1 2">
    <name type="scientific">Flammeovirga pacifica</name>
    <dbReference type="NCBI Taxonomy" id="915059"/>
    <lineage>
        <taxon>Bacteria</taxon>
        <taxon>Pseudomonadati</taxon>
        <taxon>Bacteroidota</taxon>
        <taxon>Cytophagia</taxon>
        <taxon>Cytophagales</taxon>
        <taxon>Flammeovirgaceae</taxon>
        <taxon>Flammeovirga</taxon>
    </lineage>
</organism>
<evidence type="ECO:0000313" key="1">
    <source>
        <dbReference type="EMBL" id="OHX65148.1"/>
    </source>
</evidence>
<dbReference type="Proteomes" id="UP000179797">
    <property type="component" value="Unassembled WGS sequence"/>
</dbReference>
<comment type="caution">
    <text evidence="1">The sequence shown here is derived from an EMBL/GenBank/DDBJ whole genome shotgun (WGS) entry which is preliminary data.</text>
</comment>
<sequence>MDFNYSFRILAGTYDAFEQHAFSPLAIFSLQHLCIAVSSLILQSDLSPLLHFSQVAQDSVFAFTQHPSSEVEVAVPQLIIKTVAATAKNLITFFMSNDH</sequence>
<dbReference type="EMBL" id="JRYR02000001">
    <property type="protein sequence ID" value="OHX65148.1"/>
    <property type="molecule type" value="Genomic_DNA"/>
</dbReference>
<accession>A0A1S1YVT9</accession>
<evidence type="ECO:0000313" key="2">
    <source>
        <dbReference type="Proteomes" id="UP000179797"/>
    </source>
</evidence>
<reference evidence="1 2" key="1">
    <citation type="journal article" date="2012" name="Int. J. Syst. Evol. Microbiol.">
        <title>Flammeovirga pacifica sp. nov., isolated from deep-sea sediment.</title>
        <authorList>
            <person name="Xu H."/>
            <person name="Fu Y."/>
            <person name="Yang N."/>
            <person name="Ding Z."/>
            <person name="Lai Q."/>
            <person name="Zeng R."/>
        </authorList>
    </citation>
    <scope>NUCLEOTIDE SEQUENCE [LARGE SCALE GENOMIC DNA]</scope>
    <source>
        <strain evidence="2">DSM 24597 / LMG 26175 / WPAGA1</strain>
    </source>
</reference>
<name>A0A1S1YVT9_FLAPC</name>
<protein>
    <submittedName>
        <fullName evidence="1">Uncharacterized protein</fullName>
    </submittedName>
</protein>